<proteinExistence type="predicted"/>
<dbReference type="EMBL" id="LWMW01000101">
    <property type="protein sequence ID" value="KZX16032.1"/>
    <property type="molecule type" value="Genomic_DNA"/>
</dbReference>
<reference evidence="2 3" key="1">
    <citation type="submission" date="2016-04" db="EMBL/GenBank/DDBJ databases">
        <title>Genome sequence of Methanobrevibacter cuticularis DSM 11139.</title>
        <authorList>
            <person name="Poehlein A."/>
            <person name="Seedorf H."/>
            <person name="Daniel R."/>
        </authorList>
    </citation>
    <scope>NUCLEOTIDE SEQUENCE [LARGE SCALE GENOMIC DNA]</scope>
    <source>
        <strain evidence="2 3">DSM 11139</strain>
    </source>
</reference>
<sequence>MVFGKINSLYSIFSDIISYFNLDHFSKENNKEKNSTSSKIRLNKFDNLKGFGIILVVLLLRQFNFYYFILNIIF</sequence>
<protein>
    <submittedName>
        <fullName evidence="2">Uncharacterized protein</fullName>
    </submittedName>
</protein>
<keyword evidence="1" id="KW-0472">Membrane</keyword>
<dbReference type="AlphaFoldDB" id="A0A166DWR4"/>
<comment type="caution">
    <text evidence="2">The sequence shown here is derived from an EMBL/GenBank/DDBJ whole genome shotgun (WGS) entry which is preliminary data.</text>
</comment>
<name>A0A166DWR4_9EURY</name>
<dbReference type="Proteomes" id="UP000077275">
    <property type="component" value="Unassembled WGS sequence"/>
</dbReference>
<evidence type="ECO:0000313" key="3">
    <source>
        <dbReference type="Proteomes" id="UP000077275"/>
    </source>
</evidence>
<evidence type="ECO:0000313" key="2">
    <source>
        <dbReference type="EMBL" id="KZX16032.1"/>
    </source>
</evidence>
<dbReference type="PATRIC" id="fig|47311.3.peg.1225"/>
<accession>A0A166DWR4</accession>
<keyword evidence="1" id="KW-1133">Transmembrane helix</keyword>
<feature type="transmembrane region" description="Helical" evidence="1">
    <location>
        <begin position="48"/>
        <end position="69"/>
    </location>
</feature>
<organism evidence="2 3">
    <name type="scientific">Methanobrevibacter cuticularis</name>
    <dbReference type="NCBI Taxonomy" id="47311"/>
    <lineage>
        <taxon>Archaea</taxon>
        <taxon>Methanobacteriati</taxon>
        <taxon>Methanobacteriota</taxon>
        <taxon>Methanomada group</taxon>
        <taxon>Methanobacteria</taxon>
        <taxon>Methanobacteriales</taxon>
        <taxon>Methanobacteriaceae</taxon>
        <taxon>Methanobrevibacter</taxon>
    </lineage>
</organism>
<keyword evidence="1" id="KW-0812">Transmembrane</keyword>
<evidence type="ECO:0000256" key="1">
    <source>
        <dbReference type="SAM" id="Phobius"/>
    </source>
</evidence>
<gene>
    <name evidence="2" type="ORF">MBCUT_11130</name>
</gene>
<keyword evidence="3" id="KW-1185">Reference proteome</keyword>